<keyword evidence="1" id="KW-0812">Transmembrane</keyword>
<dbReference type="Gramene" id="TVU27312">
    <property type="protein sequence ID" value="TVU27312"/>
    <property type="gene ID" value="EJB05_29914"/>
</dbReference>
<reference evidence="2 3" key="1">
    <citation type="journal article" date="2019" name="Sci. Rep.">
        <title>A high-quality genome of Eragrostis curvula grass provides insights into Poaceae evolution and supports new strategies to enhance forage quality.</title>
        <authorList>
            <person name="Carballo J."/>
            <person name="Santos B.A.C.M."/>
            <person name="Zappacosta D."/>
            <person name="Garbus I."/>
            <person name="Selva J.P."/>
            <person name="Gallo C.A."/>
            <person name="Diaz A."/>
            <person name="Albertini E."/>
            <person name="Caccamo M."/>
            <person name="Echenique V."/>
        </authorList>
    </citation>
    <scope>NUCLEOTIDE SEQUENCE [LARGE SCALE GENOMIC DNA]</scope>
    <source>
        <strain evidence="3">cv. Victoria</strain>
        <tissue evidence="2">Leaf</tissue>
    </source>
</reference>
<name>A0A5J9UTY5_9POAL</name>
<dbReference type="EMBL" id="RWGY01000013">
    <property type="protein sequence ID" value="TVU27312.1"/>
    <property type="molecule type" value="Genomic_DNA"/>
</dbReference>
<proteinExistence type="predicted"/>
<evidence type="ECO:0000256" key="1">
    <source>
        <dbReference type="SAM" id="Phobius"/>
    </source>
</evidence>
<comment type="caution">
    <text evidence="2">The sequence shown here is derived from an EMBL/GenBank/DDBJ whole genome shotgun (WGS) entry which is preliminary data.</text>
</comment>
<evidence type="ECO:0000313" key="2">
    <source>
        <dbReference type="EMBL" id="TVU27312.1"/>
    </source>
</evidence>
<dbReference type="Proteomes" id="UP000324897">
    <property type="component" value="Chromosome 2"/>
</dbReference>
<protein>
    <submittedName>
        <fullName evidence="2">Uncharacterized protein</fullName>
    </submittedName>
</protein>
<accession>A0A5J9UTY5</accession>
<sequence length="174" mass="19256">MGSSIGRLRQQMFHIHEVSAGSCLELSFCFVQIQLILLAVWMFSFPTAAMASVHIHSCLVHKWGVPFISKQAAKEKNVPCEIWVLIIFVLGLLYSKENRLVNKVEDKEFALACPHVNGFWHPAIAGSWTDEMTPIMPAKAKLKPDELLTSRSKLTQDEGQSASGALYASGVLEG</sequence>
<evidence type="ECO:0000313" key="3">
    <source>
        <dbReference type="Proteomes" id="UP000324897"/>
    </source>
</evidence>
<gene>
    <name evidence="2" type="ORF">EJB05_29914</name>
</gene>
<keyword evidence="1" id="KW-0472">Membrane</keyword>
<keyword evidence="3" id="KW-1185">Reference proteome</keyword>
<feature type="transmembrane region" description="Helical" evidence="1">
    <location>
        <begin position="21"/>
        <end position="43"/>
    </location>
</feature>
<organism evidence="2 3">
    <name type="scientific">Eragrostis curvula</name>
    <name type="common">weeping love grass</name>
    <dbReference type="NCBI Taxonomy" id="38414"/>
    <lineage>
        <taxon>Eukaryota</taxon>
        <taxon>Viridiplantae</taxon>
        <taxon>Streptophyta</taxon>
        <taxon>Embryophyta</taxon>
        <taxon>Tracheophyta</taxon>
        <taxon>Spermatophyta</taxon>
        <taxon>Magnoliopsida</taxon>
        <taxon>Liliopsida</taxon>
        <taxon>Poales</taxon>
        <taxon>Poaceae</taxon>
        <taxon>PACMAD clade</taxon>
        <taxon>Chloridoideae</taxon>
        <taxon>Eragrostideae</taxon>
        <taxon>Eragrostidinae</taxon>
        <taxon>Eragrostis</taxon>
    </lineage>
</organism>
<dbReference type="AlphaFoldDB" id="A0A5J9UTY5"/>
<keyword evidence="1" id="KW-1133">Transmembrane helix</keyword>